<dbReference type="Gene3D" id="3.80.10.10">
    <property type="entry name" value="Ribonuclease Inhibitor"/>
    <property type="match status" value="1"/>
</dbReference>
<protein>
    <recommendedName>
        <fullName evidence="2">F-box domain-containing protein</fullName>
    </recommendedName>
</protein>
<organism evidence="3 4">
    <name type="scientific">Pholiota conissans</name>
    <dbReference type="NCBI Taxonomy" id="109636"/>
    <lineage>
        <taxon>Eukaryota</taxon>
        <taxon>Fungi</taxon>
        <taxon>Dikarya</taxon>
        <taxon>Basidiomycota</taxon>
        <taxon>Agaricomycotina</taxon>
        <taxon>Agaricomycetes</taxon>
        <taxon>Agaricomycetidae</taxon>
        <taxon>Agaricales</taxon>
        <taxon>Agaricineae</taxon>
        <taxon>Strophariaceae</taxon>
        <taxon>Pholiota</taxon>
    </lineage>
</organism>
<proteinExistence type="predicted"/>
<evidence type="ECO:0000313" key="3">
    <source>
        <dbReference type="EMBL" id="KAF9477107.1"/>
    </source>
</evidence>
<dbReference type="InterPro" id="IPR032675">
    <property type="entry name" value="LRR_dom_sf"/>
</dbReference>
<keyword evidence="4" id="KW-1185">Reference proteome</keyword>
<dbReference type="SUPFAM" id="SSF81383">
    <property type="entry name" value="F-box domain"/>
    <property type="match status" value="1"/>
</dbReference>
<feature type="domain" description="F-box" evidence="2">
    <location>
        <begin position="7"/>
        <end position="48"/>
    </location>
</feature>
<evidence type="ECO:0000313" key="4">
    <source>
        <dbReference type="Proteomes" id="UP000807469"/>
    </source>
</evidence>
<dbReference type="AlphaFoldDB" id="A0A9P5YWR1"/>
<comment type="caution">
    <text evidence="3">The sequence shown here is derived from an EMBL/GenBank/DDBJ whole genome shotgun (WGS) entry which is preliminary data.</text>
</comment>
<dbReference type="InterPro" id="IPR036047">
    <property type="entry name" value="F-box-like_dom_sf"/>
</dbReference>
<evidence type="ECO:0000256" key="1">
    <source>
        <dbReference type="SAM" id="MobiDB-lite"/>
    </source>
</evidence>
<dbReference type="EMBL" id="MU155271">
    <property type="protein sequence ID" value="KAF9477107.1"/>
    <property type="molecule type" value="Genomic_DNA"/>
</dbReference>
<evidence type="ECO:0000259" key="2">
    <source>
        <dbReference type="Pfam" id="PF12937"/>
    </source>
</evidence>
<dbReference type="SUPFAM" id="SSF52047">
    <property type="entry name" value="RNI-like"/>
    <property type="match status" value="1"/>
</dbReference>
<dbReference type="OrthoDB" id="5354526at2759"/>
<dbReference type="InterPro" id="IPR001810">
    <property type="entry name" value="F-box_dom"/>
</dbReference>
<sequence length="591" mass="67443">MSTDDALDLPDDVWIDIFELIPPRQLAANVQKTCTRFYFLAVRALLRHIHWVTPAQIEDALKLWGNTYSNRTLLPKWLWIGPVLESQSRDPLAIRILNLDPQFYRRIALQVSYFCSLQTFSISGMSYSDDIYRVLVNIPTLRDLRIIQCEYVMAASTPVQGLLPITHLRLHNNKIINQSSAIPNKSHPLSLLTCPNLTHLAISWDDLTAESYRFIIHDPLGKNHFNHKPIALATRKAPRASPNLRCVEIYIPHLDYTRFDGLISLTSPPPTSSDVRVKIRIGKSVLSAEECRSLASALQERHRLPVHTFINNVSQYGGVGGVWSYDGPFECFNVFPAPRKKVWDHQARTSVVDVDAASDNLFTPLTHMRLTPPSESVQGIVVRLEQLRHPLQLKYLEVCVDNLDMEILYAIRELCPNVQEIVVRYTMGRLIDEDFAIRLGASILPGLHHLRTLRIRYDALCISTPEKTSRQPCVGRPPVEDLPIRNGDTKNPARRAKKHASSALLRSQLSAAAPRAGNTDAFLYSYLVAWQRYCPELRRVQLGGVGVAWRRRWAGEKWRRSWVEDAKGEWGADFEWDESDEEDIWVDINDT</sequence>
<name>A0A9P5YWR1_9AGAR</name>
<dbReference type="Pfam" id="PF12937">
    <property type="entry name" value="F-box-like"/>
    <property type="match status" value="1"/>
</dbReference>
<reference evidence="3" key="1">
    <citation type="submission" date="2020-11" db="EMBL/GenBank/DDBJ databases">
        <authorList>
            <consortium name="DOE Joint Genome Institute"/>
            <person name="Ahrendt S."/>
            <person name="Riley R."/>
            <person name="Andreopoulos W."/>
            <person name="Labutti K."/>
            <person name="Pangilinan J."/>
            <person name="Ruiz-Duenas F.J."/>
            <person name="Barrasa J.M."/>
            <person name="Sanchez-Garcia M."/>
            <person name="Camarero S."/>
            <person name="Miyauchi S."/>
            <person name="Serrano A."/>
            <person name="Linde D."/>
            <person name="Babiker R."/>
            <person name="Drula E."/>
            <person name="Ayuso-Fernandez I."/>
            <person name="Pacheco R."/>
            <person name="Padilla G."/>
            <person name="Ferreira P."/>
            <person name="Barriuso J."/>
            <person name="Kellner H."/>
            <person name="Castanera R."/>
            <person name="Alfaro M."/>
            <person name="Ramirez L."/>
            <person name="Pisabarro A.G."/>
            <person name="Kuo A."/>
            <person name="Tritt A."/>
            <person name="Lipzen A."/>
            <person name="He G."/>
            <person name="Yan M."/>
            <person name="Ng V."/>
            <person name="Cullen D."/>
            <person name="Martin F."/>
            <person name="Rosso M.-N."/>
            <person name="Henrissat B."/>
            <person name="Hibbett D."/>
            <person name="Martinez A.T."/>
            <person name="Grigoriev I.V."/>
        </authorList>
    </citation>
    <scope>NUCLEOTIDE SEQUENCE</scope>
    <source>
        <strain evidence="3">CIRM-BRFM 674</strain>
    </source>
</reference>
<dbReference type="Proteomes" id="UP000807469">
    <property type="component" value="Unassembled WGS sequence"/>
</dbReference>
<gene>
    <name evidence="3" type="ORF">BDN70DRAFT_995166</name>
</gene>
<accession>A0A9P5YWR1</accession>
<feature type="region of interest" description="Disordered" evidence="1">
    <location>
        <begin position="471"/>
        <end position="496"/>
    </location>
</feature>